<organism evidence="1 2">
    <name type="scientific">Pseudoroseomonas ludipueritiae</name>
    <dbReference type="NCBI Taxonomy" id="198093"/>
    <lineage>
        <taxon>Bacteria</taxon>
        <taxon>Pseudomonadati</taxon>
        <taxon>Pseudomonadota</taxon>
        <taxon>Alphaproteobacteria</taxon>
        <taxon>Acetobacterales</taxon>
        <taxon>Acetobacteraceae</taxon>
        <taxon>Pseudoroseomonas</taxon>
    </lineage>
</organism>
<comment type="caution">
    <text evidence="1">The sequence shown here is derived from an EMBL/GenBank/DDBJ whole genome shotgun (WGS) entry which is preliminary data.</text>
</comment>
<keyword evidence="2" id="KW-1185">Reference proteome</keyword>
<reference evidence="1 2" key="1">
    <citation type="journal article" date="2009" name="Int. J. Syst. Evol. Microbiol.">
        <title>Transfer of Teichococcus ludipueritiae and Muricoccus roseus to the genus Roseomonas, as Roseomonas ludipueritiae comb. nov. and Roseomonas rosea comb. nov., respectively, and emended description of the genus Roseomonas.</title>
        <authorList>
            <person name="Sanchez-Porro C."/>
            <person name="Gallego V."/>
            <person name="Busse H.J."/>
            <person name="Kampfer P."/>
            <person name="Ventosa A."/>
        </authorList>
    </citation>
    <scope>NUCLEOTIDE SEQUENCE [LARGE SCALE GENOMIC DNA]</scope>
    <source>
        <strain evidence="1 2">DSM 14915</strain>
    </source>
</reference>
<sequence length="202" mass="21439">MLSIVTPATGTRLTTIAAVRAQAVVGDDVDDITVGEWIDQASASIVSHCRRRFARETVTQTFLRPANGPLILDRAPLIAAPAVVSDGLGLLDDEMECDLAAGLIYRLHGDCRGGWFSRRLTVTYTAGWSLPGSPDRDLPADIEQACLTLVAARAAGMGRDPMLRSRTVEGVGSTSWIASADMGALPPQAASLLAPYVRYVMG</sequence>
<protein>
    <recommendedName>
        <fullName evidence="3">Phage gp6-like head-tail connector protein</fullName>
    </recommendedName>
</protein>
<evidence type="ECO:0000313" key="1">
    <source>
        <dbReference type="EMBL" id="MBC9176769.1"/>
    </source>
</evidence>
<gene>
    <name evidence="1" type="ORF">IBL25_07405</name>
</gene>
<dbReference type="EMBL" id="JACTUZ010000019">
    <property type="protein sequence ID" value="MBC9176769.1"/>
    <property type="molecule type" value="Genomic_DNA"/>
</dbReference>
<name>A0ABR7R4T1_9PROT</name>
<dbReference type="RefSeq" id="WP_187777914.1">
    <property type="nucleotide sequence ID" value="NZ_JACTUZ010000019.1"/>
</dbReference>
<evidence type="ECO:0000313" key="2">
    <source>
        <dbReference type="Proteomes" id="UP000603940"/>
    </source>
</evidence>
<proteinExistence type="predicted"/>
<accession>A0ABR7R4T1</accession>
<dbReference type="Proteomes" id="UP000603940">
    <property type="component" value="Unassembled WGS sequence"/>
</dbReference>
<evidence type="ECO:0008006" key="3">
    <source>
        <dbReference type="Google" id="ProtNLM"/>
    </source>
</evidence>